<dbReference type="Proteomes" id="UP000322699">
    <property type="component" value="Unassembled WGS sequence"/>
</dbReference>
<sequence>MNVVLLRKLHGGEYSESGLSFITLLNRGLAISNVKNVNGFW</sequence>
<name>A0A5B1CMT0_9BACT</name>
<comment type="caution">
    <text evidence="1">The sequence shown here is derived from an EMBL/GenBank/DDBJ whole genome shotgun (WGS) entry which is preliminary data.</text>
</comment>
<evidence type="ECO:0000313" key="2">
    <source>
        <dbReference type="Proteomes" id="UP000322699"/>
    </source>
</evidence>
<proteinExistence type="predicted"/>
<evidence type="ECO:0000313" key="1">
    <source>
        <dbReference type="EMBL" id="KAA1262318.1"/>
    </source>
</evidence>
<dbReference type="AlphaFoldDB" id="A0A5B1CMT0"/>
<protein>
    <submittedName>
        <fullName evidence="1">Uncharacterized protein</fullName>
    </submittedName>
</protein>
<organism evidence="1 2">
    <name type="scientific">Rubripirellula obstinata</name>
    <dbReference type="NCBI Taxonomy" id="406547"/>
    <lineage>
        <taxon>Bacteria</taxon>
        <taxon>Pseudomonadati</taxon>
        <taxon>Planctomycetota</taxon>
        <taxon>Planctomycetia</taxon>
        <taxon>Pirellulales</taxon>
        <taxon>Pirellulaceae</taxon>
        <taxon>Rubripirellula</taxon>
    </lineage>
</organism>
<keyword evidence="2" id="KW-1185">Reference proteome</keyword>
<reference evidence="1 2" key="1">
    <citation type="submission" date="2019-08" db="EMBL/GenBank/DDBJ databases">
        <title>Deep-cultivation of Planctomycetes and their phenomic and genomic characterization uncovers novel biology.</title>
        <authorList>
            <person name="Wiegand S."/>
            <person name="Jogler M."/>
            <person name="Boedeker C."/>
            <person name="Pinto D."/>
            <person name="Vollmers J."/>
            <person name="Rivas-Marin E."/>
            <person name="Kohn T."/>
            <person name="Peeters S.H."/>
            <person name="Heuer A."/>
            <person name="Rast P."/>
            <person name="Oberbeckmann S."/>
            <person name="Bunk B."/>
            <person name="Jeske O."/>
            <person name="Meyerdierks A."/>
            <person name="Storesund J.E."/>
            <person name="Kallscheuer N."/>
            <person name="Luecker S."/>
            <person name="Lage O.M."/>
            <person name="Pohl T."/>
            <person name="Merkel B.J."/>
            <person name="Hornburger P."/>
            <person name="Mueller R.-W."/>
            <person name="Bruemmer F."/>
            <person name="Labrenz M."/>
            <person name="Spormann A.M."/>
            <person name="Op Den Camp H."/>
            <person name="Overmann J."/>
            <person name="Amann R."/>
            <person name="Jetten M.S.M."/>
            <person name="Mascher T."/>
            <person name="Medema M.H."/>
            <person name="Devos D.P."/>
            <person name="Kaster A.-K."/>
            <person name="Ovreas L."/>
            <person name="Rohde M."/>
            <person name="Galperin M.Y."/>
            <person name="Jogler C."/>
        </authorList>
    </citation>
    <scope>NUCLEOTIDE SEQUENCE [LARGE SCALE GENOMIC DNA]</scope>
    <source>
        <strain evidence="1 2">LF1</strain>
    </source>
</reference>
<accession>A0A5B1CMT0</accession>
<dbReference type="EMBL" id="VRLW01000001">
    <property type="protein sequence ID" value="KAA1262318.1"/>
    <property type="molecule type" value="Genomic_DNA"/>
</dbReference>
<gene>
    <name evidence="1" type="ORF">LF1_48820</name>
</gene>